<dbReference type="EMBL" id="JBHUNA010000013">
    <property type="protein sequence ID" value="MFD2760677.1"/>
    <property type="molecule type" value="Genomic_DNA"/>
</dbReference>
<evidence type="ECO:0000313" key="2">
    <source>
        <dbReference type="Proteomes" id="UP001597502"/>
    </source>
</evidence>
<comment type="caution">
    <text evidence="1">The sequence shown here is derived from an EMBL/GenBank/DDBJ whole genome shotgun (WGS) entry which is preliminary data.</text>
</comment>
<organism evidence="1 2">
    <name type="scientific">Lentibacillus juripiscarius</name>
    <dbReference type="NCBI Taxonomy" id="257446"/>
    <lineage>
        <taxon>Bacteria</taxon>
        <taxon>Bacillati</taxon>
        <taxon>Bacillota</taxon>
        <taxon>Bacilli</taxon>
        <taxon>Bacillales</taxon>
        <taxon>Bacillaceae</taxon>
        <taxon>Lentibacillus</taxon>
    </lineage>
</organism>
<evidence type="ECO:0000313" key="1">
    <source>
        <dbReference type="EMBL" id="MFD2760677.1"/>
    </source>
</evidence>
<protein>
    <submittedName>
        <fullName evidence="1">Uncharacterized protein</fullName>
    </submittedName>
</protein>
<keyword evidence="2" id="KW-1185">Reference proteome</keyword>
<accession>A0ABW5V3X0</accession>
<gene>
    <name evidence="1" type="ORF">ACFSUO_06770</name>
</gene>
<sequence>METYKIAQHHLHLDGNDFYLVNYKKKITGKGGTAVISTAPDTQTDQYHTAYKWILSLYNYLSTIRKNGSERQNINMQAYHKMQSFLKTVMQTSGLTEKERMNYQKCLEAIHSIFEYQNRHIGLMDGYQKFIEQKIEEGKKYTIADIEYLQEILLELDYIQFRQLNISFDMADNFAFIEKNVKENPAVNELSNVEIQRYAEEFAGSKKKLRSEIVRISYVEDMADISEREYYRKVKSYYQQILDNDYEKLKKDLRNA</sequence>
<dbReference type="RefSeq" id="WP_382392413.1">
    <property type="nucleotide sequence ID" value="NZ_JBHUNA010000013.1"/>
</dbReference>
<proteinExistence type="predicted"/>
<dbReference type="Proteomes" id="UP001597502">
    <property type="component" value="Unassembled WGS sequence"/>
</dbReference>
<reference evidence="2" key="1">
    <citation type="journal article" date="2019" name="Int. J. Syst. Evol. Microbiol.">
        <title>The Global Catalogue of Microorganisms (GCM) 10K type strain sequencing project: providing services to taxonomists for standard genome sequencing and annotation.</title>
        <authorList>
            <consortium name="The Broad Institute Genomics Platform"/>
            <consortium name="The Broad Institute Genome Sequencing Center for Infectious Disease"/>
            <person name="Wu L."/>
            <person name="Ma J."/>
        </authorList>
    </citation>
    <scope>NUCLEOTIDE SEQUENCE [LARGE SCALE GENOMIC DNA]</scope>
    <source>
        <strain evidence="2">TISTR 1535</strain>
    </source>
</reference>
<name>A0ABW5V3X0_9BACI</name>